<evidence type="ECO:0000313" key="1">
    <source>
        <dbReference type="EMBL" id="KWK80683.1"/>
    </source>
</evidence>
<protein>
    <submittedName>
        <fullName evidence="1">Uncharacterized protein</fullName>
    </submittedName>
</protein>
<dbReference type="Proteomes" id="UP000065504">
    <property type="component" value="Unassembled WGS sequence"/>
</dbReference>
<sequence>MMNEALERRALLLHLGSVMRTLSCLLESERDDDAIGALIATRPMLADLPLLEHVFDHMTVREFASAVLHAFCLWPQLLLDAQLDRDALAAPVCGKLFAGNPRGWTRYAESLSADVPWFGAGIQPAESRVEHAAPAEPADPIAKTA</sequence>
<name>A0A108CTP0_9BURK</name>
<proteinExistence type="predicted"/>
<dbReference type="AlphaFoldDB" id="A0A108CTP0"/>
<organism evidence="1 2">
    <name type="scientific">Burkholderia ubonensis</name>
    <dbReference type="NCBI Taxonomy" id="101571"/>
    <lineage>
        <taxon>Bacteria</taxon>
        <taxon>Pseudomonadati</taxon>
        <taxon>Pseudomonadota</taxon>
        <taxon>Betaproteobacteria</taxon>
        <taxon>Burkholderiales</taxon>
        <taxon>Burkholderiaceae</taxon>
        <taxon>Burkholderia</taxon>
        <taxon>Burkholderia cepacia complex</taxon>
    </lineage>
</organism>
<accession>A0A108CTP0</accession>
<reference evidence="1 2" key="1">
    <citation type="submission" date="2015-11" db="EMBL/GenBank/DDBJ databases">
        <title>Expanding the genomic diversity of Burkholderia species for the development of highly accurate diagnostics.</title>
        <authorList>
            <person name="Sahl J."/>
            <person name="Keim P."/>
            <person name="Wagner D."/>
        </authorList>
    </citation>
    <scope>NUCLEOTIDE SEQUENCE [LARGE SCALE GENOMIC DNA]</scope>
    <source>
        <strain evidence="1 2">MSMB782WGS</strain>
    </source>
</reference>
<gene>
    <name evidence="1" type="ORF">WM16_04740</name>
</gene>
<evidence type="ECO:0000313" key="2">
    <source>
        <dbReference type="Proteomes" id="UP000065504"/>
    </source>
</evidence>
<dbReference type="EMBL" id="LPLU01000043">
    <property type="protein sequence ID" value="KWK80683.1"/>
    <property type="molecule type" value="Genomic_DNA"/>
</dbReference>
<comment type="caution">
    <text evidence="1">The sequence shown here is derived from an EMBL/GenBank/DDBJ whole genome shotgun (WGS) entry which is preliminary data.</text>
</comment>